<evidence type="ECO:0000313" key="1">
    <source>
        <dbReference type="EMBL" id="JAD76851.1"/>
    </source>
</evidence>
<protein>
    <submittedName>
        <fullName evidence="1">Heat shock protein binding protein, putative</fullName>
    </submittedName>
</protein>
<sequence length="52" mass="5979">MIFLVYHIKHVSREVGEPGAVTIFSIKTSGVSIESIRFNSDEKYIVDILEFY</sequence>
<organism evidence="1">
    <name type="scientific">Arundo donax</name>
    <name type="common">Giant reed</name>
    <name type="synonym">Donax arundinaceus</name>
    <dbReference type="NCBI Taxonomy" id="35708"/>
    <lineage>
        <taxon>Eukaryota</taxon>
        <taxon>Viridiplantae</taxon>
        <taxon>Streptophyta</taxon>
        <taxon>Embryophyta</taxon>
        <taxon>Tracheophyta</taxon>
        <taxon>Spermatophyta</taxon>
        <taxon>Magnoliopsida</taxon>
        <taxon>Liliopsida</taxon>
        <taxon>Poales</taxon>
        <taxon>Poaceae</taxon>
        <taxon>PACMAD clade</taxon>
        <taxon>Arundinoideae</taxon>
        <taxon>Arundineae</taxon>
        <taxon>Arundo</taxon>
    </lineage>
</organism>
<proteinExistence type="predicted"/>
<dbReference type="EMBL" id="GBRH01221044">
    <property type="protein sequence ID" value="JAD76851.1"/>
    <property type="molecule type" value="Transcribed_RNA"/>
</dbReference>
<name>A0A0A9CML8_ARUDO</name>
<dbReference type="AlphaFoldDB" id="A0A0A9CML8"/>
<reference evidence="1" key="1">
    <citation type="submission" date="2014-09" db="EMBL/GenBank/DDBJ databases">
        <authorList>
            <person name="Magalhaes I.L.F."/>
            <person name="Oliveira U."/>
            <person name="Santos F.R."/>
            <person name="Vidigal T.H.D.A."/>
            <person name="Brescovit A.D."/>
            <person name="Santos A.J."/>
        </authorList>
    </citation>
    <scope>NUCLEOTIDE SEQUENCE</scope>
    <source>
        <tissue evidence="1">Shoot tissue taken approximately 20 cm above the soil surface</tissue>
    </source>
</reference>
<reference evidence="1" key="2">
    <citation type="journal article" date="2015" name="Data Brief">
        <title>Shoot transcriptome of the giant reed, Arundo donax.</title>
        <authorList>
            <person name="Barrero R.A."/>
            <person name="Guerrero F.D."/>
            <person name="Moolhuijzen P."/>
            <person name="Goolsby J.A."/>
            <person name="Tidwell J."/>
            <person name="Bellgard S.E."/>
            <person name="Bellgard M.I."/>
        </authorList>
    </citation>
    <scope>NUCLEOTIDE SEQUENCE</scope>
    <source>
        <tissue evidence="1">Shoot tissue taken approximately 20 cm above the soil surface</tissue>
    </source>
</reference>
<keyword evidence="1" id="KW-0346">Stress response</keyword>
<accession>A0A0A9CML8</accession>